<dbReference type="RefSeq" id="XP_066656825.1">
    <property type="nucleotide sequence ID" value="XM_066802908.1"/>
</dbReference>
<dbReference type="Proteomes" id="UP001360953">
    <property type="component" value="Unassembled WGS sequence"/>
</dbReference>
<dbReference type="PROSITE" id="PS50865">
    <property type="entry name" value="ZF_MYND_2"/>
    <property type="match status" value="1"/>
</dbReference>
<dbReference type="Pfam" id="PF01753">
    <property type="entry name" value="zf-MYND"/>
    <property type="match status" value="1"/>
</dbReference>
<dbReference type="SUPFAM" id="SSF144232">
    <property type="entry name" value="HIT/MYND zinc finger-like"/>
    <property type="match status" value="1"/>
</dbReference>
<keyword evidence="7" id="KW-1185">Reference proteome</keyword>
<reference evidence="6 7" key="1">
    <citation type="submission" date="2024-04" db="EMBL/GenBank/DDBJ databases">
        <title>Phyllosticta paracitricarpa is synonymous to the EU quarantine fungus P. citricarpa based on phylogenomic analyses.</title>
        <authorList>
            <consortium name="Lawrence Berkeley National Laboratory"/>
            <person name="Van ingen-buijs V.A."/>
            <person name="Van westerhoven A.C."/>
            <person name="Haridas S."/>
            <person name="Skiadas P."/>
            <person name="Martin F."/>
            <person name="Groenewald J.Z."/>
            <person name="Crous P.W."/>
            <person name="Seidl M.F."/>
        </authorList>
    </citation>
    <scope>NUCLEOTIDE SEQUENCE [LARGE SCALE GENOMIC DNA]</scope>
    <source>
        <strain evidence="6 7">CPC 17464</strain>
    </source>
</reference>
<proteinExistence type="predicted"/>
<feature type="domain" description="MYND-type" evidence="5">
    <location>
        <begin position="19"/>
        <end position="62"/>
    </location>
</feature>
<keyword evidence="1" id="KW-0479">Metal-binding</keyword>
<accession>A0ABR1LY35</accession>
<dbReference type="Gene3D" id="6.10.140.2220">
    <property type="match status" value="1"/>
</dbReference>
<sequence length="576" mass="64188">MSAAGPPQDGLIAPTACPCANNHDAANACTKAGTKACAHCFLVLYCSHECQVAHWRQHKTTCKSQSMKATWIPDPEPQEPVGPCMFGNPLDVLRQMKHLWGNIPAIDVLKLEQNEGPSYGKDIGLLFAASGDLRNVIKSFEGIQASSPQSFTAVVNDREFHVVARNTILLLTAMYVDSASAAAEAMLHIWYSALIPSSVLHHLRATVLPHIRAVCQKIAGKPAGNLFSKTFTNNACSLRMVLEKRFWDALPGYLEPLDGLTADQAQRVRLKAMRTSGMVYQKDSKILCCQLPGWRTARIEFRKDGVVAPFGASKAEFNVPNPTLFREQDEWSMPPIMGDPIDGWSLRDILKKPLAKNDIYGGMFFYVQDLLKRFCTKIQALKIDFVLLHNEANDLPKTLANDPKSPQHFDRIETSNLIDPMNLGCLGLGCLKTFAPLLRPVAENPHATLVTFFQLSLVTVMFPGMMEGRARRSERAAAYFPPGSSMLNDGCCADCVRRNESFGLFEDFDKVFKHFKSQSRLDAFAKRAGLRSKRKHTIIEPWALRLPENATQAEFDVVLASPYNGEQRYVEWQKVT</sequence>
<organism evidence="6 7">
    <name type="scientific">Phyllosticta citribraziliensis</name>
    <dbReference type="NCBI Taxonomy" id="989973"/>
    <lineage>
        <taxon>Eukaryota</taxon>
        <taxon>Fungi</taxon>
        <taxon>Dikarya</taxon>
        <taxon>Ascomycota</taxon>
        <taxon>Pezizomycotina</taxon>
        <taxon>Dothideomycetes</taxon>
        <taxon>Dothideomycetes incertae sedis</taxon>
        <taxon>Botryosphaeriales</taxon>
        <taxon>Phyllostictaceae</taxon>
        <taxon>Phyllosticta</taxon>
    </lineage>
</organism>
<evidence type="ECO:0000256" key="1">
    <source>
        <dbReference type="ARBA" id="ARBA00022723"/>
    </source>
</evidence>
<comment type="caution">
    <text evidence="6">The sequence shown here is derived from an EMBL/GenBank/DDBJ whole genome shotgun (WGS) entry which is preliminary data.</text>
</comment>
<evidence type="ECO:0000256" key="4">
    <source>
        <dbReference type="PROSITE-ProRule" id="PRU00134"/>
    </source>
</evidence>
<dbReference type="EMBL" id="JBBPEH010000004">
    <property type="protein sequence ID" value="KAK7539554.1"/>
    <property type="molecule type" value="Genomic_DNA"/>
</dbReference>
<protein>
    <recommendedName>
        <fullName evidence="5">MYND-type domain-containing protein</fullName>
    </recommendedName>
</protein>
<gene>
    <name evidence="6" type="ORF">J3D65DRAFT_666267</name>
</gene>
<dbReference type="GeneID" id="92035814"/>
<evidence type="ECO:0000313" key="6">
    <source>
        <dbReference type="EMBL" id="KAK7539554.1"/>
    </source>
</evidence>
<evidence type="ECO:0000256" key="3">
    <source>
        <dbReference type="ARBA" id="ARBA00022833"/>
    </source>
</evidence>
<dbReference type="InterPro" id="IPR002893">
    <property type="entry name" value="Znf_MYND"/>
</dbReference>
<keyword evidence="3" id="KW-0862">Zinc</keyword>
<dbReference type="InterPro" id="IPR027974">
    <property type="entry name" value="DUF4470"/>
</dbReference>
<evidence type="ECO:0000259" key="5">
    <source>
        <dbReference type="PROSITE" id="PS50865"/>
    </source>
</evidence>
<dbReference type="Pfam" id="PF14737">
    <property type="entry name" value="DUF4470"/>
    <property type="match status" value="1"/>
</dbReference>
<name>A0ABR1LY35_9PEZI</name>
<evidence type="ECO:0000313" key="7">
    <source>
        <dbReference type="Proteomes" id="UP001360953"/>
    </source>
</evidence>
<keyword evidence="2 4" id="KW-0863">Zinc-finger</keyword>
<evidence type="ECO:0000256" key="2">
    <source>
        <dbReference type="ARBA" id="ARBA00022771"/>
    </source>
</evidence>